<dbReference type="SUPFAM" id="SSF52058">
    <property type="entry name" value="L domain-like"/>
    <property type="match status" value="1"/>
</dbReference>
<keyword evidence="6" id="KW-1185">Reference proteome</keyword>
<organism evidence="7">
    <name type="scientific">Dissoconium aciculare CBS 342.82</name>
    <dbReference type="NCBI Taxonomy" id="1314786"/>
    <lineage>
        <taxon>Eukaryota</taxon>
        <taxon>Fungi</taxon>
        <taxon>Dikarya</taxon>
        <taxon>Ascomycota</taxon>
        <taxon>Pezizomycotina</taxon>
        <taxon>Dothideomycetes</taxon>
        <taxon>Dothideomycetidae</taxon>
        <taxon>Mycosphaerellales</taxon>
        <taxon>Dissoconiaceae</taxon>
        <taxon>Dissoconium</taxon>
    </lineage>
</organism>
<evidence type="ECO:0000256" key="3">
    <source>
        <dbReference type="ARBA" id="ARBA00022614"/>
    </source>
</evidence>
<evidence type="ECO:0000313" key="6">
    <source>
        <dbReference type="Proteomes" id="UP000504637"/>
    </source>
</evidence>
<dbReference type="OrthoDB" id="676979at2759"/>
<feature type="compositionally biased region" description="Basic and acidic residues" evidence="5">
    <location>
        <begin position="394"/>
        <end position="404"/>
    </location>
</feature>
<evidence type="ECO:0000256" key="1">
    <source>
        <dbReference type="ARBA" id="ARBA00004496"/>
    </source>
</evidence>
<dbReference type="Gene3D" id="3.80.10.10">
    <property type="entry name" value="Ribonuclease Inhibitor"/>
    <property type="match status" value="2"/>
</dbReference>
<evidence type="ECO:0000313" key="7">
    <source>
        <dbReference type="RefSeq" id="XP_033464984.1"/>
    </source>
</evidence>
<accession>A0A6J3MJ64</accession>
<feature type="compositionally biased region" description="Basic residues" evidence="5">
    <location>
        <begin position="370"/>
        <end position="386"/>
    </location>
</feature>
<name>A0A6J3MJ64_9PEZI</name>
<keyword evidence="4" id="KW-0677">Repeat</keyword>
<dbReference type="PROSITE" id="PS51450">
    <property type="entry name" value="LRR"/>
    <property type="match status" value="4"/>
</dbReference>
<feature type="region of interest" description="Disordered" evidence="5">
    <location>
        <begin position="823"/>
        <end position="843"/>
    </location>
</feature>
<dbReference type="GeneID" id="54358536"/>
<proteinExistence type="predicted"/>
<dbReference type="PANTHER" id="PTHR15454:SF69">
    <property type="entry name" value="SERINE_THREONINE-PROTEIN KINASE 11-INTERACTING PROTEIN"/>
    <property type="match status" value="1"/>
</dbReference>
<reference evidence="7" key="3">
    <citation type="submission" date="2025-08" db="UniProtKB">
        <authorList>
            <consortium name="RefSeq"/>
        </authorList>
    </citation>
    <scope>IDENTIFICATION</scope>
    <source>
        <strain evidence="7">CBS 342.82</strain>
    </source>
</reference>
<feature type="compositionally biased region" description="Polar residues" evidence="5">
    <location>
        <begin position="351"/>
        <end position="368"/>
    </location>
</feature>
<dbReference type="AlphaFoldDB" id="A0A6J3MJ64"/>
<feature type="region of interest" description="Disordered" evidence="5">
    <location>
        <begin position="38"/>
        <end position="58"/>
    </location>
</feature>
<feature type="region of interest" description="Disordered" evidence="5">
    <location>
        <begin position="278"/>
        <end position="408"/>
    </location>
</feature>
<keyword evidence="2" id="KW-0963">Cytoplasm</keyword>
<evidence type="ECO:0000256" key="2">
    <source>
        <dbReference type="ARBA" id="ARBA00022490"/>
    </source>
</evidence>
<dbReference type="Proteomes" id="UP000504637">
    <property type="component" value="Unplaced"/>
</dbReference>
<sequence length="843" mass="93201">MESEDGVLFVKNLANFVRTHERALANALQSQYRLRNKDGKEQVVSGGPASPISQSAPTSTSLTELLSRPYFSLASRTIKPAKLTLTPHHLYYLLDRFEDLGVDVGPMKVRLENLHGDAGPMNYVSFLGNAPKSKGRQADSDSLRSVSSIRSVMSSVSSVWSNLTMSNSAAKAAKQMSQNREDLTYLYSCFTKIPALRLAPDHRARLVAGFEEFPFDTAVPLFAFKNLSALEICDLDFRQFHGWDRLAEQLRTLTVKRAGVEDPFDLLYSIVLDDAERRRKRSSKTQVPTTPSTPGVPWPTVSPKSKQVELARSLSSPIAIYMDQRRGSTGSPNATTRTISSEGKRPVPLNRQPSNSPPRATISRNGSASHPHRPHTGRSQHSKNRRSSGSSESSTHETTPRHSASDLMSFGILPPSKWRFLRHLSLAENSLTHLFASSLAPVANTLHSLDLSGNLFSEIPDALASLTHLRALNLSNCMIDSLQSLSRNPLPAITTLNLRSNRLHSLAGIERLYSLERLDLRDNKLHDPTELARLTGIPDIIDLYVIKNPFTRTHGNYRVTIFNLFRSTPGHVDDVTIDTLGPLYNEKKHLVDRVFEPAYQKPVIQPPLEDDDGPLPSSPIVAPMIHDHDRTPPSSEQFSHRRSTSDIGPRSTARRRKVPRRRIVELSQADFPRPAQQEVTPAPADPPVPELTQVHPMPRTPKGDSEPPEMLETPGTTPRDTETPVQPIRPPLAVRPPKLDTAFASPPHSPKIRDLSDNDNSPIQALEDDLENLPAMFRQKIDSLQDDHGSNWLSALHEGKLAGSGNKTVGGVITTADRDYSPASTIRTEQASRSVSVGTRTLG</sequence>
<dbReference type="FunFam" id="3.80.10.10:FF:000273">
    <property type="entry name" value="Leucine Rich Repeat domain protein"/>
    <property type="match status" value="1"/>
</dbReference>
<evidence type="ECO:0008006" key="8">
    <source>
        <dbReference type="Google" id="ProtNLM"/>
    </source>
</evidence>
<dbReference type="RefSeq" id="XP_033464984.1">
    <property type="nucleotide sequence ID" value="XM_033600736.1"/>
</dbReference>
<feature type="compositionally biased region" description="Polar residues" evidence="5">
    <location>
        <begin position="284"/>
        <end position="293"/>
    </location>
</feature>
<keyword evidence="3" id="KW-0433">Leucine-rich repeat</keyword>
<comment type="subcellular location">
    <subcellularLocation>
        <location evidence="1">Cytoplasm</location>
    </subcellularLocation>
</comment>
<evidence type="ECO:0000256" key="5">
    <source>
        <dbReference type="SAM" id="MobiDB-lite"/>
    </source>
</evidence>
<gene>
    <name evidence="7" type="ORF">K489DRAFT_310863</name>
</gene>
<reference evidence="7" key="1">
    <citation type="submission" date="2020-01" db="EMBL/GenBank/DDBJ databases">
        <authorList>
            <consortium name="DOE Joint Genome Institute"/>
            <person name="Haridas S."/>
            <person name="Albert R."/>
            <person name="Binder M."/>
            <person name="Bloem J."/>
            <person name="Labutti K."/>
            <person name="Salamov A."/>
            <person name="Andreopoulos B."/>
            <person name="Baker S.E."/>
            <person name="Barry K."/>
            <person name="Bills G."/>
            <person name="Bluhm B.H."/>
            <person name="Cannon C."/>
            <person name="Castanera R."/>
            <person name="Culley D.E."/>
            <person name="Daum C."/>
            <person name="Ezra D."/>
            <person name="Gonzalez J.B."/>
            <person name="Henrissat B."/>
            <person name="Kuo A."/>
            <person name="Liang C."/>
            <person name="Lipzen A."/>
            <person name="Lutzoni F."/>
            <person name="Magnuson J."/>
            <person name="Mondo S."/>
            <person name="Nolan M."/>
            <person name="Ohm R."/>
            <person name="Pangilinan J."/>
            <person name="Park H.-J."/>
            <person name="Ramirez L."/>
            <person name="Alfaro M."/>
            <person name="Sun H."/>
            <person name="Tritt A."/>
            <person name="Yoshinaga Y."/>
            <person name="Zwiers L.-H."/>
            <person name="Turgeon B.G."/>
            <person name="Goodwin S.B."/>
            <person name="Spatafora J.W."/>
            <person name="Crous P.W."/>
            <person name="Grigoriev I.V."/>
        </authorList>
    </citation>
    <scope>NUCLEOTIDE SEQUENCE</scope>
    <source>
        <strain evidence="7">CBS 342.82</strain>
    </source>
</reference>
<dbReference type="InterPro" id="IPR001611">
    <property type="entry name" value="Leu-rich_rpt"/>
</dbReference>
<dbReference type="InterPro" id="IPR032675">
    <property type="entry name" value="LRR_dom_sf"/>
</dbReference>
<feature type="region of interest" description="Disordered" evidence="5">
    <location>
        <begin position="603"/>
        <end position="763"/>
    </location>
</feature>
<dbReference type="Pfam" id="PF13855">
    <property type="entry name" value="LRR_8"/>
    <property type="match status" value="1"/>
</dbReference>
<feature type="compositionally biased region" description="Polar residues" evidence="5">
    <location>
        <begin position="327"/>
        <end position="341"/>
    </location>
</feature>
<reference evidence="7" key="2">
    <citation type="submission" date="2020-04" db="EMBL/GenBank/DDBJ databases">
        <authorList>
            <consortium name="NCBI Genome Project"/>
        </authorList>
    </citation>
    <scope>NUCLEOTIDE SEQUENCE</scope>
    <source>
        <strain evidence="7">CBS 342.82</strain>
    </source>
</reference>
<dbReference type="PANTHER" id="PTHR15454">
    <property type="entry name" value="NISCHARIN RELATED"/>
    <property type="match status" value="1"/>
</dbReference>
<dbReference type="GO" id="GO:0005737">
    <property type="term" value="C:cytoplasm"/>
    <property type="evidence" value="ECO:0007669"/>
    <property type="project" value="UniProtKB-SubCell"/>
</dbReference>
<protein>
    <recommendedName>
        <fullName evidence="8">L domain-like protein</fullName>
    </recommendedName>
</protein>
<evidence type="ECO:0000256" key="4">
    <source>
        <dbReference type="ARBA" id="ARBA00022737"/>
    </source>
</evidence>
<feature type="compositionally biased region" description="Basic residues" evidence="5">
    <location>
        <begin position="652"/>
        <end position="661"/>
    </location>
</feature>